<dbReference type="OrthoDB" id="1655898at2"/>
<dbReference type="EMBL" id="FOLI01000001">
    <property type="protein sequence ID" value="SFB82441.1"/>
    <property type="molecule type" value="Genomic_DNA"/>
</dbReference>
<gene>
    <name evidence="1" type="ORF">SAMN05660453_0314</name>
</gene>
<name>A0A1I1E5J5_9LACO</name>
<organism evidence="1 2">
    <name type="scientific">Fructobacillus durionis</name>
    <dbReference type="NCBI Taxonomy" id="283737"/>
    <lineage>
        <taxon>Bacteria</taxon>
        <taxon>Bacillati</taxon>
        <taxon>Bacillota</taxon>
        <taxon>Bacilli</taxon>
        <taxon>Lactobacillales</taxon>
        <taxon>Lactobacillaceae</taxon>
        <taxon>Fructobacillus</taxon>
    </lineage>
</organism>
<accession>A0A1I1E5J5</accession>
<dbReference type="STRING" id="283737.SAMN05660453_0314"/>
<sequence>MTDINQLKEEGVQALADEEYQKATELLSQVYENDRTYENNQLFAKALLNNNQVNSALTIAQEYVGEYLGQKADYQFYFDVCLAAGYFIMARRMAMESIFSDDREERLRQIDKAEEKAREERSETIQKIHRRFKHIAGYDVLEQQQIYQDAQLLPVEDFVDAAKDLLLDPDIMPIIRVSVLTDIQCLELHRKVRYLYIDGQEYTTILCEQPKPLRDEIYFEARDYLGETVGQDDPITNQMLQEQLRLEMNVLFPQLERVTDPIAWIQADIAMIKGNRMDEQQHESVEQAAIHDYAHRLLSEMGAL</sequence>
<dbReference type="AlphaFoldDB" id="A0A1I1E5J5"/>
<dbReference type="Proteomes" id="UP000199376">
    <property type="component" value="Unassembled WGS sequence"/>
</dbReference>
<proteinExistence type="predicted"/>
<protein>
    <recommendedName>
        <fullName evidence="3">Tetratricopeptide repeat-containing protein</fullName>
    </recommendedName>
</protein>
<evidence type="ECO:0008006" key="3">
    <source>
        <dbReference type="Google" id="ProtNLM"/>
    </source>
</evidence>
<evidence type="ECO:0000313" key="2">
    <source>
        <dbReference type="Proteomes" id="UP000199376"/>
    </source>
</evidence>
<reference evidence="1 2" key="1">
    <citation type="submission" date="2016-10" db="EMBL/GenBank/DDBJ databases">
        <authorList>
            <person name="de Groot N.N."/>
        </authorList>
    </citation>
    <scope>NUCLEOTIDE SEQUENCE [LARGE SCALE GENOMIC DNA]</scope>
    <source>
        <strain evidence="1 2">DSM 19113</strain>
    </source>
</reference>
<keyword evidence="2" id="KW-1185">Reference proteome</keyword>
<evidence type="ECO:0000313" key="1">
    <source>
        <dbReference type="EMBL" id="SFB82441.1"/>
    </source>
</evidence>
<dbReference type="RefSeq" id="WP_091501362.1">
    <property type="nucleotide sequence ID" value="NZ_FOLI01000001.1"/>
</dbReference>